<feature type="transmembrane region" description="Helical" evidence="1">
    <location>
        <begin position="164"/>
        <end position="183"/>
    </location>
</feature>
<feature type="transmembrane region" description="Helical" evidence="1">
    <location>
        <begin position="285"/>
        <end position="304"/>
    </location>
</feature>
<sequence>MTQWQWSFIDYAGFRTLCLCLLFTPFCHLSFPSKSHSLLSRSSHNSRAHTLTCTLLGTAWLAAPSGSLFRPFMSMGRLLPTLHLIAAALNALRVGRYSIVAAYTVLFYDWIISLDKEVALIYPAPWNAVKGAYLFCRYYPLAIAPFHFWGFLADHDQGVCQSHYHALYACIMPAMLSAQFILMLRSYAFTGRKKIILAILSASFFGLSGYVVWVLGKQLNQRSGCFATSNQPTHDSVLEVGAYHLGIISVLTALFDCMNVFIVVQHCIQERSTLGPLGQSFLKQGVLVYVIMTILNTLTIGTYFTSHLLHQGLGSWFAYILPSALVMLSASLPRVFADLTDHDLALQSCRLVLMLRRKASPTETELCIQYSHMVDEALEMIAVEPVPDDT</sequence>
<feature type="transmembrane region" description="Helical" evidence="1">
    <location>
        <begin position="12"/>
        <end position="31"/>
    </location>
</feature>
<protein>
    <recommendedName>
        <fullName evidence="2">DUF6533 domain-containing protein</fullName>
    </recommendedName>
</protein>
<dbReference type="AlphaFoldDB" id="A0AAD4M9J4"/>
<keyword evidence="1" id="KW-1133">Transmembrane helix</keyword>
<reference evidence="3" key="1">
    <citation type="journal article" date="2022" name="New Phytol.">
        <title>Evolutionary transition to the ectomycorrhizal habit in the genomes of a hyperdiverse lineage of mushroom-forming fungi.</title>
        <authorList>
            <person name="Looney B."/>
            <person name="Miyauchi S."/>
            <person name="Morin E."/>
            <person name="Drula E."/>
            <person name="Courty P.E."/>
            <person name="Kohler A."/>
            <person name="Kuo A."/>
            <person name="LaButti K."/>
            <person name="Pangilinan J."/>
            <person name="Lipzen A."/>
            <person name="Riley R."/>
            <person name="Andreopoulos W."/>
            <person name="He G."/>
            <person name="Johnson J."/>
            <person name="Nolan M."/>
            <person name="Tritt A."/>
            <person name="Barry K.W."/>
            <person name="Grigoriev I.V."/>
            <person name="Nagy L.G."/>
            <person name="Hibbett D."/>
            <person name="Henrissat B."/>
            <person name="Matheny P.B."/>
            <person name="Labbe J."/>
            <person name="Martin F.M."/>
        </authorList>
    </citation>
    <scope>NUCLEOTIDE SEQUENCE</scope>
    <source>
        <strain evidence="3">BPL690</strain>
    </source>
</reference>
<feature type="transmembrane region" description="Helical" evidence="1">
    <location>
        <begin position="132"/>
        <end position="152"/>
    </location>
</feature>
<evidence type="ECO:0000259" key="2">
    <source>
        <dbReference type="Pfam" id="PF20151"/>
    </source>
</evidence>
<evidence type="ECO:0000313" key="4">
    <source>
        <dbReference type="Proteomes" id="UP001203297"/>
    </source>
</evidence>
<dbReference type="Pfam" id="PF20151">
    <property type="entry name" value="DUF6533"/>
    <property type="match status" value="1"/>
</dbReference>
<organism evidence="3 4">
    <name type="scientific">Multifurca ochricompacta</name>
    <dbReference type="NCBI Taxonomy" id="376703"/>
    <lineage>
        <taxon>Eukaryota</taxon>
        <taxon>Fungi</taxon>
        <taxon>Dikarya</taxon>
        <taxon>Basidiomycota</taxon>
        <taxon>Agaricomycotina</taxon>
        <taxon>Agaricomycetes</taxon>
        <taxon>Russulales</taxon>
        <taxon>Russulaceae</taxon>
        <taxon>Multifurca</taxon>
    </lineage>
</organism>
<dbReference type="Proteomes" id="UP001203297">
    <property type="component" value="Unassembled WGS sequence"/>
</dbReference>
<feature type="transmembrane region" description="Helical" evidence="1">
    <location>
        <begin position="242"/>
        <end position="264"/>
    </location>
</feature>
<evidence type="ECO:0000256" key="1">
    <source>
        <dbReference type="SAM" id="Phobius"/>
    </source>
</evidence>
<keyword evidence="4" id="KW-1185">Reference proteome</keyword>
<proteinExistence type="predicted"/>
<evidence type="ECO:0000313" key="3">
    <source>
        <dbReference type="EMBL" id="KAI0304466.1"/>
    </source>
</evidence>
<gene>
    <name evidence="3" type="ORF">B0F90DRAFT_1258583</name>
</gene>
<dbReference type="EMBL" id="WTXG01000007">
    <property type="protein sequence ID" value="KAI0304466.1"/>
    <property type="molecule type" value="Genomic_DNA"/>
</dbReference>
<comment type="caution">
    <text evidence="3">The sequence shown here is derived from an EMBL/GenBank/DDBJ whole genome shotgun (WGS) entry which is preliminary data.</text>
</comment>
<feature type="transmembrane region" description="Helical" evidence="1">
    <location>
        <begin position="195"/>
        <end position="216"/>
    </location>
</feature>
<feature type="domain" description="DUF6533" evidence="2">
    <location>
        <begin position="97"/>
        <end position="141"/>
    </location>
</feature>
<feature type="transmembrane region" description="Helical" evidence="1">
    <location>
        <begin position="51"/>
        <end position="72"/>
    </location>
</feature>
<feature type="transmembrane region" description="Helical" evidence="1">
    <location>
        <begin position="316"/>
        <end position="337"/>
    </location>
</feature>
<keyword evidence="1" id="KW-0472">Membrane</keyword>
<dbReference type="InterPro" id="IPR045340">
    <property type="entry name" value="DUF6533"/>
</dbReference>
<accession>A0AAD4M9J4</accession>
<keyword evidence="1" id="KW-0812">Transmembrane</keyword>
<name>A0AAD4M9J4_9AGAM</name>